<sequence length="367" mass="42560">MDAEFELFNALKANYDANNKENVVKGAVLKQFRITLSASTSPNFNGDLYFEREKVPFGIRFLKVDNELKAKKFCMRTCLTSDGAILKAWFSKFIKQKEFPPNLFRLQGDLGLGDLDYTKGFWAIAYETFDFIFEDWLKTKSCRSSIRNQFGNLDPWWRSQLKAILSAVAYMHNQNILHGSLDSKSSYVVAPGRLKIINVGAVDFNELVTDQLKLDDLAGLESMFRDVLKQVDTWPELDSFLKAFNTSKLGATELIVKLINHPFLKDPEDRMKYVIDTYLDHHGSLSSLYGNEFSWALPWNSQTLPTWIEEIYDFDKKRTYDNTSLDHLVKFMRGIFNHFPRNYAIEMVEAEVRNLYPNVIDELHMII</sequence>
<organism evidence="1 2">
    <name type="scientific">Prunus dulcis</name>
    <name type="common">Almond</name>
    <name type="synonym">Amygdalus dulcis</name>
    <dbReference type="NCBI Taxonomy" id="3755"/>
    <lineage>
        <taxon>Eukaryota</taxon>
        <taxon>Viridiplantae</taxon>
        <taxon>Streptophyta</taxon>
        <taxon>Embryophyta</taxon>
        <taxon>Tracheophyta</taxon>
        <taxon>Spermatophyta</taxon>
        <taxon>Magnoliopsida</taxon>
        <taxon>eudicotyledons</taxon>
        <taxon>Gunneridae</taxon>
        <taxon>Pentapetalae</taxon>
        <taxon>rosids</taxon>
        <taxon>fabids</taxon>
        <taxon>Rosales</taxon>
        <taxon>Rosaceae</taxon>
        <taxon>Amygdaloideae</taxon>
        <taxon>Amygdaleae</taxon>
        <taxon>Prunus</taxon>
    </lineage>
</organism>
<dbReference type="EMBL" id="JAJFAZ020000024">
    <property type="protein sequence ID" value="KAI5311355.1"/>
    <property type="molecule type" value="Genomic_DNA"/>
</dbReference>
<proteinExistence type="predicted"/>
<dbReference type="InterPro" id="IPR011009">
    <property type="entry name" value="Kinase-like_dom_sf"/>
</dbReference>
<comment type="caution">
    <text evidence="1">The sequence shown here is derived from an EMBL/GenBank/DDBJ whole genome shotgun (WGS) entry which is preliminary data.</text>
</comment>
<evidence type="ECO:0008006" key="3">
    <source>
        <dbReference type="Google" id="ProtNLM"/>
    </source>
</evidence>
<evidence type="ECO:0000313" key="2">
    <source>
        <dbReference type="Proteomes" id="UP001054821"/>
    </source>
</evidence>
<accession>A0AAD4UPS4</accession>
<dbReference type="SUPFAM" id="SSF56112">
    <property type="entry name" value="Protein kinase-like (PK-like)"/>
    <property type="match status" value="1"/>
</dbReference>
<reference evidence="1 2" key="1">
    <citation type="journal article" date="2022" name="G3 (Bethesda)">
        <title>Whole-genome sequence and methylome profiling of the almond [Prunus dulcis (Mill.) D.A. Webb] cultivar 'Nonpareil'.</title>
        <authorList>
            <person name="D'Amico-Willman K.M."/>
            <person name="Ouma W.Z."/>
            <person name="Meulia T."/>
            <person name="Sideli G.M."/>
            <person name="Gradziel T.M."/>
            <person name="Fresnedo-Ramirez J."/>
        </authorList>
    </citation>
    <scope>NUCLEOTIDE SEQUENCE [LARGE SCALE GENOMIC DNA]</scope>
    <source>
        <strain evidence="1">Clone GOH B32 T37-40</strain>
    </source>
</reference>
<protein>
    <recommendedName>
        <fullName evidence="3">Protein kinase domain-containing protein</fullName>
    </recommendedName>
</protein>
<gene>
    <name evidence="1" type="ORF">L3X38_000018</name>
</gene>
<name>A0AAD4UPS4_PRUDU</name>
<keyword evidence="2" id="KW-1185">Reference proteome</keyword>
<evidence type="ECO:0000313" key="1">
    <source>
        <dbReference type="EMBL" id="KAI5311355.1"/>
    </source>
</evidence>
<dbReference type="AlphaFoldDB" id="A0AAD4UPS4"/>
<dbReference type="Proteomes" id="UP001054821">
    <property type="component" value="Unassembled WGS sequence"/>
</dbReference>